<dbReference type="PANTHER" id="PTHR33240">
    <property type="entry name" value="OS08G0508500 PROTEIN"/>
    <property type="match status" value="1"/>
</dbReference>
<dbReference type="CDD" id="cd00303">
    <property type="entry name" value="retropepsin_like"/>
    <property type="match status" value="1"/>
</dbReference>
<feature type="compositionally biased region" description="Basic and acidic residues" evidence="2">
    <location>
        <begin position="219"/>
        <end position="233"/>
    </location>
</feature>
<evidence type="ECO:0000313" key="3">
    <source>
        <dbReference type="EMBL" id="KAK6163864.1"/>
    </source>
</evidence>
<evidence type="ECO:0000313" key="4">
    <source>
        <dbReference type="Proteomes" id="UP001318860"/>
    </source>
</evidence>
<protein>
    <submittedName>
        <fullName evidence="3">Uncharacterized protein</fullName>
    </submittedName>
</protein>
<accession>A0ABR0XXF1</accession>
<feature type="coiled-coil region" evidence="1">
    <location>
        <begin position="403"/>
        <end position="430"/>
    </location>
</feature>
<dbReference type="SUPFAM" id="SSF50630">
    <property type="entry name" value="Acid proteases"/>
    <property type="match status" value="1"/>
</dbReference>
<feature type="region of interest" description="Disordered" evidence="2">
    <location>
        <begin position="1"/>
        <end position="40"/>
    </location>
</feature>
<dbReference type="Proteomes" id="UP001318860">
    <property type="component" value="Unassembled WGS sequence"/>
</dbReference>
<organism evidence="3 4">
    <name type="scientific">Rehmannia glutinosa</name>
    <name type="common">Chinese foxglove</name>
    <dbReference type="NCBI Taxonomy" id="99300"/>
    <lineage>
        <taxon>Eukaryota</taxon>
        <taxon>Viridiplantae</taxon>
        <taxon>Streptophyta</taxon>
        <taxon>Embryophyta</taxon>
        <taxon>Tracheophyta</taxon>
        <taxon>Spermatophyta</taxon>
        <taxon>Magnoliopsida</taxon>
        <taxon>eudicotyledons</taxon>
        <taxon>Gunneridae</taxon>
        <taxon>Pentapetalae</taxon>
        <taxon>asterids</taxon>
        <taxon>lamiids</taxon>
        <taxon>Lamiales</taxon>
        <taxon>Orobanchaceae</taxon>
        <taxon>Rehmannieae</taxon>
        <taxon>Rehmannia</taxon>
    </lineage>
</organism>
<proteinExistence type="predicted"/>
<evidence type="ECO:0000256" key="1">
    <source>
        <dbReference type="SAM" id="Coils"/>
    </source>
</evidence>
<keyword evidence="4" id="KW-1185">Reference proteome</keyword>
<dbReference type="Gene3D" id="2.40.70.10">
    <property type="entry name" value="Acid Proteases"/>
    <property type="match status" value="1"/>
</dbReference>
<feature type="region of interest" description="Disordered" evidence="2">
    <location>
        <begin position="219"/>
        <end position="248"/>
    </location>
</feature>
<name>A0ABR0XXF1_REHGL</name>
<dbReference type="EMBL" id="JABTTQ020000001">
    <property type="protein sequence ID" value="KAK6163864.1"/>
    <property type="molecule type" value="Genomic_DNA"/>
</dbReference>
<keyword evidence="1" id="KW-0175">Coiled coil</keyword>
<gene>
    <name evidence="3" type="ORF">DH2020_000728</name>
</gene>
<evidence type="ECO:0000256" key="2">
    <source>
        <dbReference type="SAM" id="MobiDB-lite"/>
    </source>
</evidence>
<reference evidence="3 4" key="1">
    <citation type="journal article" date="2021" name="Comput. Struct. Biotechnol. J.">
        <title>De novo genome assembly of the potent medicinal plant Rehmannia glutinosa using nanopore technology.</title>
        <authorList>
            <person name="Ma L."/>
            <person name="Dong C."/>
            <person name="Song C."/>
            <person name="Wang X."/>
            <person name="Zheng X."/>
            <person name="Niu Y."/>
            <person name="Chen S."/>
            <person name="Feng W."/>
        </authorList>
    </citation>
    <scope>NUCLEOTIDE SEQUENCE [LARGE SCALE GENOMIC DNA]</scope>
    <source>
        <strain evidence="3">DH-2019</strain>
    </source>
</reference>
<sequence>MGGRGNAGAGKDDHLPRGTINMIVGGPTDGDSNRARKAHARGEVRPVMEVGAVREPVVSFGAEDQRGVSPSHNDAFVITATIGNFDVARIMVDTGSSVNVFFYEAYLRMGVEMEVKPVETAMFGFGGGVVESIGQVNLSVTIGEQLHRKTHMVSFLVVDSFSTYNVIIGRPALNAFRAVVSTFHMKLKFIMEDGVGEVLGDQQVARKCYVEAVRKGEQKKSKRKGVESERETNPLKMTKKKEKEEPDMMSVKAQEELMSVELVAGDSTKVTRIGTQLGPELATAITSFLRENLDVFARSAEDLGEVDPEQFPREEKVKADHLSKIASSITDCGTRMITVLSDNTCVLGQDVLVLNEWADWRNDIRKYLAQSILLEEKRKASRIQARALGYCLIGGNYEETYNNELMREALNELEEKRERANMRMEVNRILMKSTYDKQVKKRNFQVGDLVLRQADALKKINKLESNWEGPYKVVKVIRGGAYELEDLEGHKVLRPWNVCYLKKFHV</sequence>
<dbReference type="PANTHER" id="PTHR33240:SF15">
    <property type="entry name" value="GAG-PRO-LIKE PROTEIN"/>
    <property type="match status" value="1"/>
</dbReference>
<comment type="caution">
    <text evidence="3">The sequence shown here is derived from an EMBL/GenBank/DDBJ whole genome shotgun (WGS) entry which is preliminary data.</text>
</comment>
<dbReference type="InterPro" id="IPR021109">
    <property type="entry name" value="Peptidase_aspartic_dom_sf"/>
</dbReference>